<evidence type="ECO:0000256" key="2">
    <source>
        <dbReference type="ARBA" id="ARBA00022729"/>
    </source>
</evidence>
<dbReference type="InterPro" id="IPR011106">
    <property type="entry name" value="MANSC_N"/>
</dbReference>
<feature type="signal peptide" evidence="7">
    <location>
        <begin position="1"/>
        <end position="17"/>
    </location>
</feature>
<feature type="transmembrane region" description="Helical" evidence="6">
    <location>
        <begin position="284"/>
        <end position="310"/>
    </location>
</feature>
<feature type="domain" description="MANSC" evidence="8">
    <location>
        <begin position="37"/>
        <end position="117"/>
    </location>
</feature>
<dbReference type="Proteomes" id="UP000584880">
    <property type="component" value="Unassembled WGS sequence"/>
</dbReference>
<dbReference type="InterPro" id="IPR013980">
    <property type="entry name" value="MANSC_dom"/>
</dbReference>
<comment type="caution">
    <text evidence="9">The sequence shown here is derived from an EMBL/GenBank/DDBJ whole genome shotgun (WGS) entry which is preliminary data.</text>
</comment>
<comment type="subcellular location">
    <subcellularLocation>
        <location evidence="1">Membrane</location>
    </subcellularLocation>
</comment>
<evidence type="ECO:0000256" key="4">
    <source>
        <dbReference type="ARBA" id="ARBA00023180"/>
    </source>
</evidence>
<dbReference type="SMART" id="SM00765">
    <property type="entry name" value="MANEC"/>
    <property type="match status" value="1"/>
</dbReference>
<keyword evidence="10" id="KW-1185">Reference proteome</keyword>
<accession>A0A7K6BMW1</accession>
<dbReference type="GO" id="GO:0008544">
    <property type="term" value="P:epidermis development"/>
    <property type="evidence" value="ECO:0007669"/>
    <property type="project" value="TreeGrafter"/>
</dbReference>
<dbReference type="EMBL" id="VZRJ01001764">
    <property type="protein sequence ID" value="NWV03739.1"/>
    <property type="molecule type" value="Genomic_DNA"/>
</dbReference>
<evidence type="ECO:0000313" key="9">
    <source>
        <dbReference type="EMBL" id="NWV03739.1"/>
    </source>
</evidence>
<dbReference type="AlphaFoldDB" id="A0A7K6BMW1"/>
<dbReference type="Pfam" id="PF07502">
    <property type="entry name" value="MANEC"/>
    <property type="match status" value="1"/>
</dbReference>
<proteinExistence type="predicted"/>
<dbReference type="PANTHER" id="PTHR46750">
    <property type="entry name" value="KUNITZ-TYPE PROTEASE INHIBITOR 1"/>
    <property type="match status" value="1"/>
</dbReference>
<keyword evidence="4" id="KW-0325">Glycoprotein</keyword>
<dbReference type="GO" id="GO:0004867">
    <property type="term" value="F:serine-type endopeptidase inhibitor activity"/>
    <property type="evidence" value="ECO:0007669"/>
    <property type="project" value="TreeGrafter"/>
</dbReference>
<evidence type="ECO:0000256" key="6">
    <source>
        <dbReference type="SAM" id="Phobius"/>
    </source>
</evidence>
<evidence type="ECO:0000256" key="5">
    <source>
        <dbReference type="SAM" id="MobiDB-lite"/>
    </source>
</evidence>
<keyword evidence="3 6" id="KW-0472">Membrane</keyword>
<gene>
    <name evidence="9" type="primary">Mansc4</name>
    <name evidence="9" type="ORF">PTIVIO_R02157</name>
</gene>
<feature type="non-terminal residue" evidence="9">
    <location>
        <position position="1"/>
    </location>
</feature>
<dbReference type="GO" id="GO:0060429">
    <property type="term" value="P:epithelium development"/>
    <property type="evidence" value="ECO:0007669"/>
    <property type="project" value="TreeGrafter"/>
</dbReference>
<evidence type="ECO:0000313" key="10">
    <source>
        <dbReference type="Proteomes" id="UP000584880"/>
    </source>
</evidence>
<keyword evidence="2 7" id="KW-0732">Signal</keyword>
<organism evidence="9 10">
    <name type="scientific">Ptilonorhynchus violaceus</name>
    <name type="common">Satin bowerbird</name>
    <name type="synonym">Pyrrhocorax violaceus</name>
    <dbReference type="NCBI Taxonomy" id="28724"/>
    <lineage>
        <taxon>Eukaryota</taxon>
        <taxon>Metazoa</taxon>
        <taxon>Chordata</taxon>
        <taxon>Craniata</taxon>
        <taxon>Vertebrata</taxon>
        <taxon>Euteleostomi</taxon>
        <taxon>Archelosauria</taxon>
        <taxon>Archosauria</taxon>
        <taxon>Dinosauria</taxon>
        <taxon>Saurischia</taxon>
        <taxon>Theropoda</taxon>
        <taxon>Coelurosauria</taxon>
        <taxon>Aves</taxon>
        <taxon>Neognathae</taxon>
        <taxon>Neoaves</taxon>
        <taxon>Telluraves</taxon>
        <taxon>Australaves</taxon>
        <taxon>Passeriformes</taxon>
        <taxon>Ptilonorhynchidae</taxon>
        <taxon>Ptilonorhynchus</taxon>
    </lineage>
</organism>
<feature type="region of interest" description="Disordered" evidence="5">
    <location>
        <begin position="204"/>
        <end position="271"/>
    </location>
</feature>
<feature type="non-terminal residue" evidence="9">
    <location>
        <position position="342"/>
    </location>
</feature>
<protein>
    <submittedName>
        <fullName evidence="9">MANS4 protein</fullName>
    </submittedName>
</protein>
<reference evidence="9 10" key="1">
    <citation type="submission" date="2019-09" db="EMBL/GenBank/DDBJ databases">
        <title>Bird 10,000 Genomes (B10K) Project - Family phase.</title>
        <authorList>
            <person name="Zhang G."/>
        </authorList>
    </citation>
    <scope>NUCLEOTIDE SEQUENCE [LARGE SCALE GENOMIC DNA]</scope>
    <source>
        <strain evidence="9">B10K-DU-012-10</strain>
        <tissue evidence="9">Blood</tissue>
    </source>
</reference>
<evidence type="ECO:0000256" key="7">
    <source>
        <dbReference type="SAM" id="SignalP"/>
    </source>
</evidence>
<keyword evidence="6" id="KW-0812">Transmembrane</keyword>
<dbReference type="GO" id="GO:0030198">
    <property type="term" value="P:extracellular matrix organization"/>
    <property type="evidence" value="ECO:0007669"/>
    <property type="project" value="TreeGrafter"/>
</dbReference>
<name>A0A7K6BMW1_PTIVI</name>
<feature type="region of interest" description="Disordered" evidence="5">
    <location>
        <begin position="139"/>
        <end position="163"/>
    </location>
</feature>
<dbReference type="PROSITE" id="PS50986">
    <property type="entry name" value="MANSC"/>
    <property type="match status" value="1"/>
</dbReference>
<evidence type="ECO:0000256" key="3">
    <source>
        <dbReference type="ARBA" id="ARBA00023136"/>
    </source>
</evidence>
<sequence>MALLVAVAEVLLVVGLAGESHSLCSPTAFYKNCWIRRFPGLLADLQESQRRGAQVLKVYAEVSPQQCSRTCCLLRNVSCNLAVFYHGALHENMNCLHMSCPALESCILKAGVDVILYNITTGMDPDLLIFEKLKSKEPNAHSSVSKSKRQNSTKTPEWGRCQHPNATVSGSLLLQAPSATTSHGLPANTYTSSSSLTVQKTEVTTYSRAETSPRGDHFAKRTSTPSVSSSDKKTLTPKSTEVLSHMPTPPRLNSSKQHFNETKGYSGRNSTSDNEAAAWEAAALGVWLIPVVLCCSLLCLCCCTVALTAGRCSNRRGQYKPIRTRTTMSRQLIKYATVKGNL</sequence>
<keyword evidence="6" id="KW-1133">Transmembrane helix</keyword>
<evidence type="ECO:0000259" key="8">
    <source>
        <dbReference type="PROSITE" id="PS50986"/>
    </source>
</evidence>
<dbReference type="PANTHER" id="PTHR46750:SF2">
    <property type="entry name" value="MANSC DOMAIN-CONTAINING PROTEIN 4"/>
    <property type="match status" value="1"/>
</dbReference>
<dbReference type="GO" id="GO:0005886">
    <property type="term" value="C:plasma membrane"/>
    <property type="evidence" value="ECO:0007669"/>
    <property type="project" value="TreeGrafter"/>
</dbReference>
<evidence type="ECO:0000256" key="1">
    <source>
        <dbReference type="ARBA" id="ARBA00004370"/>
    </source>
</evidence>
<feature type="chain" id="PRO_5029510036" evidence="7">
    <location>
        <begin position="18"/>
        <end position="342"/>
    </location>
</feature>